<evidence type="ECO:0000256" key="1">
    <source>
        <dbReference type="SAM" id="SignalP"/>
    </source>
</evidence>
<feature type="signal peptide" evidence="1">
    <location>
        <begin position="1"/>
        <end position="27"/>
    </location>
</feature>
<dbReference type="PROSITE" id="PS51257">
    <property type="entry name" value="PROKAR_LIPOPROTEIN"/>
    <property type="match status" value="1"/>
</dbReference>
<evidence type="ECO:0008006" key="3">
    <source>
        <dbReference type="Google" id="ProtNLM"/>
    </source>
</evidence>
<reference evidence="2" key="1">
    <citation type="submission" date="2024-04" db="EMBL/GenBank/DDBJ databases">
        <authorList>
            <person name="Roder T."/>
            <person name="Oberhansli S."/>
            <person name="Kreuzer M."/>
        </authorList>
    </citation>
    <scope>NUCLEOTIDE SEQUENCE</scope>
    <source>
        <strain evidence="2">LWS13-1.2</strain>
    </source>
</reference>
<sequence length="174" mass="18345">MRTRVTAAALGAILVLALAGCTTPEQPEPTPTPAFSSEEEAFAAAEATYRAYVDALNQVDLSDPETFEAVYELTTGEANANERKSLSQMHADGWTVAGDTGIKAFLGDSYSGETLQAVVCSDVAAVEVLDANGHSVVSADRPDVYALEVIFQMSPTTTSFVISQSTAVEDERCA</sequence>
<accession>A0AAU6S8B3</accession>
<dbReference type="EMBL" id="CP151632">
    <property type="protein sequence ID" value="WZO33131.1"/>
    <property type="molecule type" value="Genomic_DNA"/>
</dbReference>
<gene>
    <name evidence="2" type="ORF">MRBLWS13_000747</name>
</gene>
<keyword evidence="1" id="KW-0732">Signal</keyword>
<proteinExistence type="predicted"/>
<feature type="chain" id="PRO_5043907526" description="Lipoprotein" evidence="1">
    <location>
        <begin position="28"/>
        <end position="174"/>
    </location>
</feature>
<organism evidence="2">
    <name type="scientific">Microbacterium sp. LWS13-1.2</name>
    <dbReference type="NCBI Taxonomy" id="3135264"/>
    <lineage>
        <taxon>Bacteria</taxon>
        <taxon>Bacillati</taxon>
        <taxon>Actinomycetota</taxon>
        <taxon>Actinomycetes</taxon>
        <taxon>Micrococcales</taxon>
        <taxon>Microbacteriaceae</taxon>
        <taxon>Microbacterium</taxon>
    </lineage>
</organism>
<name>A0AAU6S8B3_9MICO</name>
<dbReference type="RefSeq" id="WP_349427706.1">
    <property type="nucleotide sequence ID" value="NZ_CP151632.1"/>
</dbReference>
<protein>
    <recommendedName>
        <fullName evidence="3">Lipoprotein</fullName>
    </recommendedName>
</protein>
<dbReference type="AlphaFoldDB" id="A0AAU6S8B3"/>
<evidence type="ECO:0000313" key="2">
    <source>
        <dbReference type="EMBL" id="WZO33131.1"/>
    </source>
</evidence>